<reference evidence="1" key="1">
    <citation type="journal article" date="2015" name="Nature">
        <title>Complex archaea that bridge the gap between prokaryotes and eukaryotes.</title>
        <authorList>
            <person name="Spang A."/>
            <person name="Saw J.H."/>
            <person name="Jorgensen S.L."/>
            <person name="Zaremba-Niedzwiedzka K."/>
            <person name="Martijn J."/>
            <person name="Lind A.E."/>
            <person name="van Eijk R."/>
            <person name="Schleper C."/>
            <person name="Guy L."/>
            <person name="Ettema T.J."/>
        </authorList>
    </citation>
    <scope>NUCLEOTIDE SEQUENCE</scope>
</reference>
<gene>
    <name evidence="1" type="ORF">LCGC14_2332380</name>
</gene>
<accession>A0A0F9ES86</accession>
<name>A0A0F9ES86_9ZZZZ</name>
<evidence type="ECO:0000313" key="1">
    <source>
        <dbReference type="EMBL" id="KKL47755.1"/>
    </source>
</evidence>
<proteinExistence type="predicted"/>
<organism evidence="1">
    <name type="scientific">marine sediment metagenome</name>
    <dbReference type="NCBI Taxonomy" id="412755"/>
    <lineage>
        <taxon>unclassified sequences</taxon>
        <taxon>metagenomes</taxon>
        <taxon>ecological metagenomes</taxon>
    </lineage>
</organism>
<dbReference type="AlphaFoldDB" id="A0A0F9ES86"/>
<comment type="caution">
    <text evidence="1">The sequence shown here is derived from an EMBL/GenBank/DDBJ whole genome shotgun (WGS) entry which is preliminary data.</text>
</comment>
<dbReference type="EMBL" id="LAZR01033556">
    <property type="protein sequence ID" value="KKL47755.1"/>
    <property type="molecule type" value="Genomic_DNA"/>
</dbReference>
<sequence length="150" mass="17102">MRILEIEQLFKSEETLPQVLDGLEDDIKRIDDYASMMKDNVTNNPEEAKKALNELTGCYSNLKTVLAIAETEKKNREVRKFNDLKINFATSDTEKKFTAASADKESGAFVGEYRRIRNIVEAYAQVCEKMISTLQSLLKWLATERNGEQG</sequence>
<protein>
    <submittedName>
        <fullName evidence="1">Uncharacterized protein</fullName>
    </submittedName>
</protein>